<evidence type="ECO:0000256" key="1">
    <source>
        <dbReference type="SAM" id="MobiDB-lite"/>
    </source>
</evidence>
<sequence>MIRQRQQQITVAGAPKQPSDEKDLPSHESTSDIEGLPITRPDSPKLLWKPSHVTTVIYDLHRLKGLHMACLIVGHLPGLAVCFIDKDLDVAKCKDMTQEVGDWVTWVLLVFCTYFVLRYLQRGHLLSKLLAFCGLVDGASIAVLAVWPYFKRMVAGI</sequence>
<proteinExistence type="predicted"/>
<feature type="compositionally biased region" description="Polar residues" evidence="1">
    <location>
        <begin position="1"/>
        <end position="10"/>
    </location>
</feature>
<feature type="region of interest" description="Disordered" evidence="1">
    <location>
        <begin position="1"/>
        <end position="38"/>
    </location>
</feature>
<keyword evidence="2" id="KW-0472">Membrane</keyword>
<keyword evidence="2" id="KW-0812">Transmembrane</keyword>
<protein>
    <submittedName>
        <fullName evidence="3">Uncharacterized protein</fullName>
    </submittedName>
</protein>
<dbReference type="Proteomes" id="UP000054516">
    <property type="component" value="Unassembled WGS sequence"/>
</dbReference>
<feature type="compositionally biased region" description="Basic and acidic residues" evidence="1">
    <location>
        <begin position="18"/>
        <end position="30"/>
    </location>
</feature>
<gene>
    <name evidence="3" type="ORF">SAMD00023353_5200550</name>
</gene>
<keyword evidence="4" id="KW-1185">Reference proteome</keyword>
<reference evidence="3" key="1">
    <citation type="submission" date="2016-03" db="EMBL/GenBank/DDBJ databases">
        <title>Draft genome sequence of Rosellinia necatrix.</title>
        <authorList>
            <person name="Kanematsu S."/>
        </authorList>
    </citation>
    <scope>NUCLEOTIDE SEQUENCE [LARGE SCALE GENOMIC DNA]</scope>
    <source>
        <strain evidence="3">W97</strain>
    </source>
</reference>
<evidence type="ECO:0000313" key="4">
    <source>
        <dbReference type="Proteomes" id="UP000054516"/>
    </source>
</evidence>
<organism evidence="3">
    <name type="scientific">Rosellinia necatrix</name>
    <name type="common">White root-rot fungus</name>
    <dbReference type="NCBI Taxonomy" id="77044"/>
    <lineage>
        <taxon>Eukaryota</taxon>
        <taxon>Fungi</taxon>
        <taxon>Dikarya</taxon>
        <taxon>Ascomycota</taxon>
        <taxon>Pezizomycotina</taxon>
        <taxon>Sordariomycetes</taxon>
        <taxon>Xylariomycetidae</taxon>
        <taxon>Xylariales</taxon>
        <taxon>Xylariaceae</taxon>
        <taxon>Rosellinia</taxon>
    </lineage>
</organism>
<feature type="transmembrane region" description="Helical" evidence="2">
    <location>
        <begin position="129"/>
        <end position="150"/>
    </location>
</feature>
<dbReference type="AlphaFoldDB" id="A0A1S8AA91"/>
<accession>A0A1S8AA91</accession>
<feature type="transmembrane region" description="Helical" evidence="2">
    <location>
        <begin position="65"/>
        <end position="83"/>
    </location>
</feature>
<evidence type="ECO:0000313" key="3">
    <source>
        <dbReference type="EMBL" id="GAW26855.1"/>
    </source>
</evidence>
<name>A0A1S8AA91_ROSNE</name>
<feature type="transmembrane region" description="Helical" evidence="2">
    <location>
        <begin position="103"/>
        <end position="120"/>
    </location>
</feature>
<evidence type="ECO:0000256" key="2">
    <source>
        <dbReference type="SAM" id="Phobius"/>
    </source>
</evidence>
<keyword evidence="2" id="KW-1133">Transmembrane helix</keyword>
<dbReference type="EMBL" id="DF977497">
    <property type="protein sequence ID" value="GAW26855.1"/>
    <property type="molecule type" value="Genomic_DNA"/>
</dbReference>